<accession>A0A2S1LGA7</accession>
<dbReference type="AlphaFoldDB" id="A0A2S1LGA7"/>
<dbReference type="InterPro" id="IPR037914">
    <property type="entry name" value="SpoVT-AbrB_sf"/>
</dbReference>
<protein>
    <submittedName>
        <fullName evidence="3">MazF family transcriptional regulator</fullName>
    </submittedName>
</protein>
<dbReference type="EMBL" id="CP020918">
    <property type="protein sequence ID" value="AWG22783.1"/>
    <property type="molecule type" value="Genomic_DNA"/>
</dbReference>
<sequence length="81" mass="9530">METAIIKIGNSKGLRLSKTILDKYNIKDKVEIILEMGRIIIKPIETPRQNWEAAFEKMSREGDDKMLIDDVFNDENFEEWN</sequence>
<dbReference type="SMART" id="SM00966">
    <property type="entry name" value="SpoVT_AbrB"/>
    <property type="match status" value="1"/>
</dbReference>
<dbReference type="RefSeq" id="WP_108741700.1">
    <property type="nucleotide sequence ID" value="NZ_CP020918.1"/>
</dbReference>
<dbReference type="Proteomes" id="UP000244527">
    <property type="component" value="Chromosome"/>
</dbReference>
<dbReference type="GO" id="GO:0003677">
    <property type="term" value="F:DNA binding"/>
    <property type="evidence" value="ECO:0007669"/>
    <property type="project" value="UniProtKB-UniRule"/>
</dbReference>
<feature type="domain" description="SpoVT-AbrB" evidence="2">
    <location>
        <begin position="3"/>
        <end position="46"/>
    </location>
</feature>
<dbReference type="Gene3D" id="2.10.260.10">
    <property type="match status" value="1"/>
</dbReference>
<dbReference type="SUPFAM" id="SSF89447">
    <property type="entry name" value="AbrB/MazE/MraZ-like"/>
    <property type="match status" value="1"/>
</dbReference>
<evidence type="ECO:0000313" key="4">
    <source>
        <dbReference type="Proteomes" id="UP000244527"/>
    </source>
</evidence>
<evidence type="ECO:0000256" key="1">
    <source>
        <dbReference type="PROSITE-ProRule" id="PRU01076"/>
    </source>
</evidence>
<keyword evidence="4" id="KW-1185">Reference proteome</keyword>
<evidence type="ECO:0000313" key="3">
    <source>
        <dbReference type="EMBL" id="AWG22783.1"/>
    </source>
</evidence>
<name>A0A2S1LGA7_9FLAO</name>
<dbReference type="InterPro" id="IPR007159">
    <property type="entry name" value="SpoVT-AbrB_dom"/>
</dbReference>
<dbReference type="OrthoDB" id="9795766at2"/>
<dbReference type="PROSITE" id="PS51740">
    <property type="entry name" value="SPOVT_ABRB"/>
    <property type="match status" value="1"/>
</dbReference>
<organism evidence="3 4">
    <name type="scientific">Flavobacterium faecale</name>
    <dbReference type="NCBI Taxonomy" id="1355330"/>
    <lineage>
        <taxon>Bacteria</taxon>
        <taxon>Pseudomonadati</taxon>
        <taxon>Bacteroidota</taxon>
        <taxon>Flavobacteriia</taxon>
        <taxon>Flavobacteriales</taxon>
        <taxon>Flavobacteriaceae</taxon>
        <taxon>Flavobacterium</taxon>
    </lineage>
</organism>
<keyword evidence="1" id="KW-0238">DNA-binding</keyword>
<gene>
    <name evidence="3" type="ORF">FFWV33_15225</name>
</gene>
<dbReference type="KEGG" id="ffa:FFWV33_15225"/>
<evidence type="ECO:0000259" key="2">
    <source>
        <dbReference type="PROSITE" id="PS51740"/>
    </source>
</evidence>
<proteinExistence type="predicted"/>
<reference evidence="3 4" key="1">
    <citation type="submission" date="2017-04" db="EMBL/GenBank/DDBJ databases">
        <title>Compelte genome sequence of WV33.</title>
        <authorList>
            <person name="Lee P.C."/>
        </authorList>
    </citation>
    <scope>NUCLEOTIDE SEQUENCE [LARGE SCALE GENOMIC DNA]</scope>
    <source>
        <strain evidence="3 4">WV33</strain>
    </source>
</reference>